<name>A0A2A4YSS7_9PROT</name>
<dbReference type="AlphaFoldDB" id="A0A2A4YSS7"/>
<evidence type="ECO:0000256" key="3">
    <source>
        <dbReference type="ARBA" id="ARBA00022448"/>
    </source>
</evidence>
<organism evidence="8">
    <name type="scientific">OCS116 cluster bacterium</name>
    <dbReference type="NCBI Taxonomy" id="2030921"/>
    <lineage>
        <taxon>Bacteria</taxon>
        <taxon>Pseudomonadati</taxon>
        <taxon>Pseudomonadota</taxon>
        <taxon>Alphaproteobacteria</taxon>
        <taxon>OCS116 cluster</taxon>
    </lineage>
</organism>
<dbReference type="PANTHER" id="PTHR30532:SF29">
    <property type="entry name" value="FE(3+) DICITRATE-BINDING PERIPLASMIC PROTEIN"/>
    <property type="match status" value="1"/>
</dbReference>
<dbReference type="GO" id="GO:1901678">
    <property type="term" value="P:iron coordination entity transport"/>
    <property type="evidence" value="ECO:0007669"/>
    <property type="project" value="UniProtKB-ARBA"/>
</dbReference>
<keyword evidence="3" id="KW-0813">Transport</keyword>
<evidence type="ECO:0000256" key="6">
    <source>
        <dbReference type="SAM" id="SignalP"/>
    </source>
</evidence>
<reference key="1">
    <citation type="submission" date="2017-08" db="EMBL/GenBank/DDBJ databases">
        <title>A dynamic microbial community with high functional redundancy inhabits the cold, oxic subseafloor aquifer.</title>
        <authorList>
            <person name="Tully B.J."/>
            <person name="Wheat C.G."/>
            <person name="Glazer B.T."/>
            <person name="Huber J.A."/>
        </authorList>
    </citation>
    <scope>NUCLEOTIDE SEQUENCE [LARGE SCALE GENOMIC DNA]</scope>
</reference>
<reference evidence="8" key="2">
    <citation type="journal article" date="2018" name="ISME J.">
        <title>A dynamic microbial community with high functional redundancy inhabits the cold, oxic subseafloor aquifer.</title>
        <authorList>
            <person name="Tully B.J."/>
            <person name="Wheat C.G."/>
            <person name="Glazer B.T."/>
            <person name="Huber J.A."/>
        </authorList>
    </citation>
    <scope>NUCLEOTIDE SEQUENCE</scope>
    <source>
        <strain evidence="8">NORP83</strain>
    </source>
</reference>
<comment type="subcellular location">
    <subcellularLocation>
        <location evidence="1">Cell envelope</location>
    </subcellularLocation>
</comment>
<dbReference type="GO" id="GO:0030288">
    <property type="term" value="C:outer membrane-bounded periplasmic space"/>
    <property type="evidence" value="ECO:0007669"/>
    <property type="project" value="TreeGrafter"/>
</dbReference>
<evidence type="ECO:0000256" key="2">
    <source>
        <dbReference type="ARBA" id="ARBA00008814"/>
    </source>
</evidence>
<dbReference type="CDD" id="cd01146">
    <property type="entry name" value="FhuD"/>
    <property type="match status" value="1"/>
</dbReference>
<feature type="signal peptide" evidence="6">
    <location>
        <begin position="1"/>
        <end position="24"/>
    </location>
</feature>
<sequence>MSIKKYLTSAVALAMVGMASLVNAGEITHELGVTNVPDAPKRIIVLEFSFIDALASVGVSPVGIADDKKRDRVIPAYTDVIGNEWVSVGTRKTPSLEIMASLNPDLIIADKTRHSAVYEALSEIAPTIVLDSLSGNYPESVEQMSIIGKAIGKSEQMEARVAAHKATMKDYIAQMKNTGNYVAQFGVTNKTGLFLHSPVSYNGSLLELFGFKSNMVKTNGDTYDENYVETSLEQLSVVNPDILILGKYADPAHTDSWAEEPLFKQLTAVKNGNVYNITAHNWSRLRGMLAAELTAADLLEIMKKVK</sequence>
<dbReference type="SUPFAM" id="SSF53807">
    <property type="entry name" value="Helical backbone' metal receptor"/>
    <property type="match status" value="1"/>
</dbReference>
<evidence type="ECO:0000256" key="5">
    <source>
        <dbReference type="ARBA" id="ARBA00022729"/>
    </source>
</evidence>
<dbReference type="NCBIfam" id="NF008501">
    <property type="entry name" value="PRK11411.1"/>
    <property type="match status" value="1"/>
</dbReference>
<protein>
    <submittedName>
        <fullName evidence="8">ABC transporter substrate-binding protein</fullName>
    </submittedName>
</protein>
<comment type="similarity">
    <text evidence="2">Belongs to the bacterial solute-binding protein 8 family.</text>
</comment>
<dbReference type="InterPro" id="IPR051313">
    <property type="entry name" value="Bact_iron-sidero_bind"/>
</dbReference>
<dbReference type="EMBL" id="NVUS01000026">
    <property type="protein sequence ID" value="PCI97843.1"/>
    <property type="molecule type" value="Genomic_DNA"/>
</dbReference>
<evidence type="ECO:0000256" key="4">
    <source>
        <dbReference type="ARBA" id="ARBA00022496"/>
    </source>
</evidence>
<evidence type="ECO:0000259" key="7">
    <source>
        <dbReference type="PROSITE" id="PS50983"/>
    </source>
</evidence>
<dbReference type="Gene3D" id="3.40.50.1980">
    <property type="entry name" value="Nitrogenase molybdenum iron protein domain"/>
    <property type="match status" value="2"/>
</dbReference>
<dbReference type="PANTHER" id="PTHR30532">
    <property type="entry name" value="IRON III DICITRATE-BINDING PERIPLASMIC PROTEIN"/>
    <property type="match status" value="1"/>
</dbReference>
<dbReference type="Pfam" id="PF01497">
    <property type="entry name" value="Peripla_BP_2"/>
    <property type="match status" value="1"/>
</dbReference>
<evidence type="ECO:0000256" key="1">
    <source>
        <dbReference type="ARBA" id="ARBA00004196"/>
    </source>
</evidence>
<gene>
    <name evidence="8" type="ORF">COB13_14870</name>
</gene>
<dbReference type="PROSITE" id="PS50983">
    <property type="entry name" value="FE_B12_PBP"/>
    <property type="match status" value="1"/>
</dbReference>
<dbReference type="InterPro" id="IPR002491">
    <property type="entry name" value="ABC_transptr_periplasmic_BD"/>
</dbReference>
<accession>A0A2A4YSS7</accession>
<keyword evidence="4" id="KW-0408">Iron</keyword>
<evidence type="ECO:0000313" key="8">
    <source>
        <dbReference type="EMBL" id="PCI97843.1"/>
    </source>
</evidence>
<keyword evidence="4" id="KW-0406">Ion transport</keyword>
<feature type="domain" description="Fe/B12 periplasmic-binding" evidence="7">
    <location>
        <begin position="42"/>
        <end position="306"/>
    </location>
</feature>
<keyword evidence="5 6" id="KW-0732">Signal</keyword>
<keyword evidence="4" id="KW-0410">Iron transport</keyword>
<comment type="caution">
    <text evidence="8">The sequence shown here is derived from an EMBL/GenBank/DDBJ whole genome shotgun (WGS) entry which is preliminary data.</text>
</comment>
<feature type="chain" id="PRO_5012969473" evidence="6">
    <location>
        <begin position="25"/>
        <end position="306"/>
    </location>
</feature>
<proteinExistence type="inferred from homology"/>